<protein>
    <submittedName>
        <fullName evidence="1">Uncharacterized protein</fullName>
    </submittedName>
</protein>
<evidence type="ECO:0000313" key="1">
    <source>
        <dbReference type="EMBL" id="GCC49945.1"/>
    </source>
</evidence>
<name>A0A401U510_9BACT</name>
<sequence length="80" mass="9097">MAKTNNIVHQYFKKQLEGFKLLVKVNPIHFKGTEIMVPESGEVEIRDLEFDAEIFDDLKADGFTECTALEFNLYASGLAK</sequence>
<organism evidence="1 2">
    <name type="scientific">Chryseotalea sanaruensis</name>
    <dbReference type="NCBI Taxonomy" id="2482724"/>
    <lineage>
        <taxon>Bacteria</taxon>
        <taxon>Pseudomonadati</taxon>
        <taxon>Bacteroidota</taxon>
        <taxon>Cytophagia</taxon>
        <taxon>Cytophagales</taxon>
        <taxon>Chryseotaleaceae</taxon>
        <taxon>Chryseotalea</taxon>
    </lineage>
</organism>
<accession>A0A401U510</accession>
<dbReference type="EMBL" id="BHXQ01000001">
    <property type="protein sequence ID" value="GCC49945.1"/>
    <property type="molecule type" value="Genomic_DNA"/>
</dbReference>
<reference evidence="1 2" key="1">
    <citation type="submission" date="2018-11" db="EMBL/GenBank/DDBJ databases">
        <title>Chryseotalea sanarue gen. nov., sp., nov., a member of the family Cytophagaceae, isolated from a brackish lake in Hamamatsu Japan.</title>
        <authorList>
            <person name="Maejima Y."/>
            <person name="Iino T."/>
            <person name="Muraguchi Y."/>
            <person name="Fukuda K."/>
            <person name="Ohkuma M."/>
            <person name="Moriuchi R."/>
            <person name="Dohra H."/>
            <person name="Kimbara K."/>
            <person name="Shintani M."/>
        </authorList>
    </citation>
    <scope>NUCLEOTIDE SEQUENCE [LARGE SCALE GENOMIC DNA]</scope>
    <source>
        <strain evidence="1 2">Ys</strain>
    </source>
</reference>
<dbReference type="AlphaFoldDB" id="A0A401U510"/>
<dbReference type="OrthoDB" id="839633at2"/>
<dbReference type="RefSeq" id="WP_127120606.1">
    <property type="nucleotide sequence ID" value="NZ_BHXQ01000001.1"/>
</dbReference>
<proteinExistence type="predicted"/>
<keyword evidence="2" id="KW-1185">Reference proteome</keyword>
<gene>
    <name evidence="1" type="ORF">SanaruYs_01600</name>
</gene>
<dbReference type="Proteomes" id="UP000288227">
    <property type="component" value="Unassembled WGS sequence"/>
</dbReference>
<evidence type="ECO:0000313" key="2">
    <source>
        <dbReference type="Proteomes" id="UP000288227"/>
    </source>
</evidence>
<comment type="caution">
    <text evidence="1">The sequence shown here is derived from an EMBL/GenBank/DDBJ whole genome shotgun (WGS) entry which is preliminary data.</text>
</comment>